<proteinExistence type="predicted"/>
<keyword evidence="2" id="KW-0119">Carbohydrate metabolism</keyword>
<feature type="region of interest" description="Disordered" evidence="4">
    <location>
        <begin position="1"/>
        <end position="29"/>
    </location>
</feature>
<protein>
    <submittedName>
        <fullName evidence="6">Glycosidase</fullName>
    </submittedName>
</protein>
<dbReference type="InterPro" id="IPR045857">
    <property type="entry name" value="O16G_dom_2"/>
</dbReference>
<dbReference type="PANTHER" id="PTHR10357:SF210">
    <property type="entry name" value="MALTODEXTRIN GLUCOSIDASE"/>
    <property type="match status" value="1"/>
</dbReference>
<dbReference type="GO" id="GO:0016798">
    <property type="term" value="F:hydrolase activity, acting on glycosyl bonds"/>
    <property type="evidence" value="ECO:0007669"/>
    <property type="project" value="UniProtKB-KW"/>
</dbReference>
<organism evidence="6 7">
    <name type="scientific">Papillibacter cinnamivorans DSM 12816</name>
    <dbReference type="NCBI Taxonomy" id="1122930"/>
    <lineage>
        <taxon>Bacteria</taxon>
        <taxon>Bacillati</taxon>
        <taxon>Bacillota</taxon>
        <taxon>Clostridia</taxon>
        <taxon>Eubacteriales</taxon>
        <taxon>Oscillospiraceae</taxon>
        <taxon>Papillibacter</taxon>
    </lineage>
</organism>
<name>A0A1W2A941_9FIRM</name>
<evidence type="ECO:0000256" key="4">
    <source>
        <dbReference type="SAM" id="MobiDB-lite"/>
    </source>
</evidence>
<dbReference type="InterPro" id="IPR013780">
    <property type="entry name" value="Glyco_hydro_b"/>
</dbReference>
<sequence>MGRIRTPVGTREPERSNMQSVFDSRDPRYKDPFGALPTGKSADLTLRPPRSMGFSGGAAVARSEFSGGVMEYPLVWTGMEGTCDVFSGKLPAGKTPDLIWYCFRFFRSDGSIRYFGAGGWRKKAPEEFQLTVYEETGTSPDWFGQGVTYQIFPDRFFAALPVVTSGFVGKRRLHGGWEEEPDYLPDENGEIRNDDFFGGNLRGILRKLDYLKTLSVETIYLNPVFEAASNHRYDTADYTRIDPMLGTEEDFRILCREAGQRGMRVILDGVFSHTGSRSVYFNAGGGYPSLGASDSMDSPYYGWYRFESWPEKYSSWWGIKTLPQVNEMAPSYLDYILTGNNSILRRWLRAGAAGWRLDVADELPDAFLELLRKAAKEEKPDAVILGEVWEDASNKVSYGLRRRYLLGKELDGVTDYPFRDALLLFLGGGRAEEFRERMETLREHYPPSAFYSAMNFLGNHDTPRVLTLLGAGEDLSGAPRSQRAEFRLSEAERLRGGRMLKLAALLMYAFPGSPTIYYGDEAGLEGFEDPFNRRPFPWGKEEKELQSWFGKLGRLRTLRPSLRRGDLEYRAARGPLLAISRRLGGEETVAAVNVGAEPAVLALPWAKETAEDALSGEALPVRDGKVSVLLSPWGGICLTE</sequence>
<keyword evidence="1" id="KW-0378">Hydrolase</keyword>
<keyword evidence="3 6" id="KW-0326">Glycosidase</keyword>
<dbReference type="GO" id="GO:0030245">
    <property type="term" value="P:cellulose catabolic process"/>
    <property type="evidence" value="ECO:0007669"/>
    <property type="project" value="UniProtKB-KW"/>
</dbReference>
<dbReference type="PANTHER" id="PTHR10357">
    <property type="entry name" value="ALPHA-AMYLASE FAMILY MEMBER"/>
    <property type="match status" value="1"/>
</dbReference>
<dbReference type="AlphaFoldDB" id="A0A1W2A941"/>
<gene>
    <name evidence="6" type="ORF">SAMN02745168_1600</name>
</gene>
<dbReference type="Proteomes" id="UP000192790">
    <property type="component" value="Unassembled WGS sequence"/>
</dbReference>
<dbReference type="SMART" id="SM00642">
    <property type="entry name" value="Aamy"/>
    <property type="match status" value="1"/>
</dbReference>
<dbReference type="SUPFAM" id="SSF81296">
    <property type="entry name" value="E set domains"/>
    <property type="match status" value="1"/>
</dbReference>
<dbReference type="EMBL" id="FWXW01000003">
    <property type="protein sequence ID" value="SMC56788.1"/>
    <property type="molecule type" value="Genomic_DNA"/>
</dbReference>
<evidence type="ECO:0000259" key="5">
    <source>
        <dbReference type="SMART" id="SM00642"/>
    </source>
</evidence>
<dbReference type="Gene3D" id="2.60.40.1180">
    <property type="entry name" value="Golgi alpha-mannosidase II"/>
    <property type="match status" value="1"/>
</dbReference>
<dbReference type="InterPro" id="IPR014756">
    <property type="entry name" value="Ig_E-set"/>
</dbReference>
<dbReference type="InterPro" id="IPR006047">
    <property type="entry name" value="GH13_cat_dom"/>
</dbReference>
<keyword evidence="7" id="KW-1185">Reference proteome</keyword>
<reference evidence="6 7" key="1">
    <citation type="submission" date="2017-04" db="EMBL/GenBank/DDBJ databases">
        <authorList>
            <person name="Afonso C.L."/>
            <person name="Miller P.J."/>
            <person name="Scott M.A."/>
            <person name="Spackman E."/>
            <person name="Goraichik I."/>
            <person name="Dimitrov K.M."/>
            <person name="Suarez D.L."/>
            <person name="Swayne D.E."/>
        </authorList>
    </citation>
    <scope>NUCLEOTIDE SEQUENCE [LARGE SCALE GENOMIC DNA]</scope>
    <source>
        <strain evidence="6 7">DSM 12816</strain>
    </source>
</reference>
<evidence type="ECO:0000313" key="7">
    <source>
        <dbReference type="Proteomes" id="UP000192790"/>
    </source>
</evidence>
<feature type="domain" description="Glycosyl hydrolase family 13 catalytic" evidence="5">
    <location>
        <begin position="150"/>
        <end position="556"/>
    </location>
</feature>
<evidence type="ECO:0000313" key="6">
    <source>
        <dbReference type="EMBL" id="SMC56788.1"/>
    </source>
</evidence>
<evidence type="ECO:0000256" key="2">
    <source>
        <dbReference type="ARBA" id="ARBA00023001"/>
    </source>
</evidence>
<keyword evidence="2" id="KW-0136">Cellulose degradation</keyword>
<dbReference type="CDD" id="cd11338">
    <property type="entry name" value="AmyAc_CMD"/>
    <property type="match status" value="1"/>
</dbReference>
<dbReference type="Pfam" id="PF00128">
    <property type="entry name" value="Alpha-amylase"/>
    <property type="match status" value="1"/>
</dbReference>
<dbReference type="Gene3D" id="3.90.400.10">
    <property type="entry name" value="Oligo-1,6-glucosidase, Domain 2"/>
    <property type="match status" value="1"/>
</dbReference>
<dbReference type="STRING" id="1122930.SAMN02745168_1600"/>
<dbReference type="Gene3D" id="3.20.20.80">
    <property type="entry name" value="Glycosidases"/>
    <property type="match status" value="1"/>
</dbReference>
<accession>A0A1W2A941</accession>
<evidence type="ECO:0000256" key="1">
    <source>
        <dbReference type="ARBA" id="ARBA00022801"/>
    </source>
</evidence>
<dbReference type="InterPro" id="IPR017853">
    <property type="entry name" value="GH"/>
</dbReference>
<dbReference type="SUPFAM" id="SSF51011">
    <property type="entry name" value="Glycosyl hydrolase domain"/>
    <property type="match status" value="1"/>
</dbReference>
<evidence type="ECO:0000256" key="3">
    <source>
        <dbReference type="ARBA" id="ARBA00023295"/>
    </source>
</evidence>
<dbReference type="SUPFAM" id="SSF51445">
    <property type="entry name" value="(Trans)glycosidases"/>
    <property type="match status" value="1"/>
</dbReference>
<keyword evidence="2" id="KW-0624">Polysaccharide degradation</keyword>